<proteinExistence type="inferred from homology"/>
<evidence type="ECO:0000259" key="11">
    <source>
        <dbReference type="PROSITE" id="PS50850"/>
    </source>
</evidence>
<keyword evidence="3" id="KW-0813">Transport</keyword>
<dbReference type="Gene3D" id="1.20.1250.20">
    <property type="entry name" value="MFS general substrate transporter like domains"/>
    <property type="match status" value="1"/>
</dbReference>
<dbReference type="InterPro" id="IPR036259">
    <property type="entry name" value="MFS_trans_sf"/>
</dbReference>
<dbReference type="NCBIfam" id="TIGR00711">
    <property type="entry name" value="efflux_EmrB"/>
    <property type="match status" value="1"/>
</dbReference>
<protein>
    <submittedName>
        <fullName evidence="12">Multidrug resistance protein B</fullName>
    </submittedName>
</protein>
<sequence length="530" mass="56560">MANAATGPAAGAPQNEQNARGTQGAPLTGGRLAILTIGLALGTFMEVLDTSIANVAVPTIAGSLGVSNSQGTWVISSYAVAAAIAVPLTGWLARRVGEAKLFVMSVTAFTIASMLCGLAPNMESLVIFRLLQGLVSGPMVPLSQTILLRSFPEKKRGLALGLWAMTVIVAPIFGPVIGGWITDNYTWPWIFYINVPVGVFSAVSCLILLRGHETKTQKLPIDVIGLALLAVGVGSLQMMLDLGKDRDWFNNSLIVTLAITAAVCLSFLILWELTSDRPVIDLSLFKDRNFALGVVVISFGFMTFFASVVIFPLWLQTVMDYTAGKAGLATAPVGLLALVLSPIIGQNMNRLNLRAVASFAFLVFAGVSFWNSHFALNLSFAKVIEPRLVQGIGIACFFVPVTTITLSSISDERLAAASGLSNFFRTLSGAIGTAVSTTMWEDRAIYHHARLAEHVTPYSDATTSYLDQLRQGLGLANGADIGMLNDVVTRQSFMLATNDIFHLSGYVFLAMAVLVWLTRPKKGAAPSMGH</sequence>
<dbReference type="PANTHER" id="PTHR42718">
    <property type="entry name" value="MAJOR FACILITATOR SUPERFAMILY MULTIDRUG TRANSPORTER MFSC"/>
    <property type="match status" value="1"/>
</dbReference>
<accession>A0A5E4ZP93</accession>
<feature type="region of interest" description="Disordered" evidence="9">
    <location>
        <begin position="1"/>
        <end position="24"/>
    </location>
</feature>
<feature type="transmembrane region" description="Helical" evidence="10">
    <location>
        <begin position="291"/>
        <end position="314"/>
    </location>
</feature>
<feature type="transmembrane region" description="Helical" evidence="10">
    <location>
        <begin position="73"/>
        <end position="94"/>
    </location>
</feature>
<comment type="similarity">
    <text evidence="2">Belongs to the major facilitator superfamily. EmrB family.</text>
</comment>
<feature type="transmembrane region" description="Helical" evidence="10">
    <location>
        <begin position="500"/>
        <end position="518"/>
    </location>
</feature>
<evidence type="ECO:0000256" key="8">
    <source>
        <dbReference type="ARBA" id="ARBA00023136"/>
    </source>
</evidence>
<dbReference type="AlphaFoldDB" id="A0A5E4ZP93"/>
<dbReference type="PANTHER" id="PTHR42718:SF9">
    <property type="entry name" value="MAJOR FACILITATOR SUPERFAMILY MULTIDRUG TRANSPORTER MFSC"/>
    <property type="match status" value="1"/>
</dbReference>
<dbReference type="Proteomes" id="UP000414136">
    <property type="component" value="Unassembled WGS sequence"/>
</dbReference>
<feature type="transmembrane region" description="Helical" evidence="10">
    <location>
        <begin position="187"/>
        <end position="209"/>
    </location>
</feature>
<evidence type="ECO:0000256" key="6">
    <source>
        <dbReference type="ARBA" id="ARBA00022692"/>
    </source>
</evidence>
<dbReference type="GO" id="GO:0022857">
    <property type="term" value="F:transmembrane transporter activity"/>
    <property type="evidence" value="ECO:0007669"/>
    <property type="project" value="InterPro"/>
</dbReference>
<dbReference type="RefSeq" id="WP_246190095.1">
    <property type="nucleotide sequence ID" value="NZ_CABPSQ010000002.1"/>
</dbReference>
<dbReference type="GO" id="GO:0015721">
    <property type="term" value="P:bile acid and bile salt transport"/>
    <property type="evidence" value="ECO:0007669"/>
    <property type="project" value="UniProtKB-ARBA"/>
</dbReference>
<keyword evidence="6 10" id="KW-0812">Transmembrane</keyword>
<keyword evidence="5" id="KW-0997">Cell inner membrane</keyword>
<feature type="transmembrane region" description="Helical" evidence="10">
    <location>
        <begin position="356"/>
        <end position="376"/>
    </location>
</feature>
<feature type="transmembrane region" description="Helical" evidence="10">
    <location>
        <begin position="101"/>
        <end position="120"/>
    </location>
</feature>
<evidence type="ECO:0000256" key="10">
    <source>
        <dbReference type="SAM" id="Phobius"/>
    </source>
</evidence>
<name>A0A5E4ZP93_9BURK</name>
<reference evidence="12 13" key="1">
    <citation type="submission" date="2019-08" db="EMBL/GenBank/DDBJ databases">
        <authorList>
            <person name="Peeters C."/>
        </authorList>
    </citation>
    <scope>NUCLEOTIDE SEQUENCE [LARGE SCALE GENOMIC DNA]</scope>
    <source>
        <strain evidence="12 13">LMG 31118</strain>
    </source>
</reference>
<comment type="subcellular location">
    <subcellularLocation>
        <location evidence="1">Cell inner membrane</location>
        <topology evidence="1">Multi-pass membrane protein</topology>
    </subcellularLocation>
</comment>
<feature type="transmembrane region" description="Helical" evidence="10">
    <location>
        <begin position="388"/>
        <end position="410"/>
    </location>
</feature>
<dbReference type="GO" id="GO:0005886">
    <property type="term" value="C:plasma membrane"/>
    <property type="evidence" value="ECO:0007669"/>
    <property type="project" value="UniProtKB-SubCell"/>
</dbReference>
<evidence type="ECO:0000256" key="4">
    <source>
        <dbReference type="ARBA" id="ARBA00022475"/>
    </source>
</evidence>
<dbReference type="CDD" id="cd17503">
    <property type="entry name" value="MFS_LmrB_MDR_like"/>
    <property type="match status" value="1"/>
</dbReference>
<evidence type="ECO:0000313" key="12">
    <source>
        <dbReference type="EMBL" id="VVE63191.1"/>
    </source>
</evidence>
<evidence type="ECO:0000313" key="13">
    <source>
        <dbReference type="Proteomes" id="UP000414136"/>
    </source>
</evidence>
<dbReference type="InterPro" id="IPR011701">
    <property type="entry name" value="MFS"/>
</dbReference>
<dbReference type="Pfam" id="PF07690">
    <property type="entry name" value="MFS_1"/>
    <property type="match status" value="1"/>
</dbReference>
<feature type="compositionally biased region" description="Low complexity" evidence="9">
    <location>
        <begin position="1"/>
        <end position="13"/>
    </location>
</feature>
<feature type="transmembrane region" description="Helical" evidence="10">
    <location>
        <begin position="326"/>
        <end position="344"/>
    </location>
</feature>
<keyword evidence="4" id="KW-1003">Cell membrane</keyword>
<feature type="transmembrane region" description="Helical" evidence="10">
    <location>
        <begin position="126"/>
        <end position="148"/>
    </location>
</feature>
<keyword evidence="13" id="KW-1185">Reference proteome</keyword>
<evidence type="ECO:0000256" key="2">
    <source>
        <dbReference type="ARBA" id="ARBA00008537"/>
    </source>
</evidence>
<dbReference type="InterPro" id="IPR020846">
    <property type="entry name" value="MFS_dom"/>
</dbReference>
<evidence type="ECO:0000256" key="1">
    <source>
        <dbReference type="ARBA" id="ARBA00004429"/>
    </source>
</evidence>
<dbReference type="PRINTS" id="PR01036">
    <property type="entry name" value="TCRTETB"/>
</dbReference>
<feature type="domain" description="Major facilitator superfamily (MFS) profile" evidence="11">
    <location>
        <begin position="35"/>
        <end position="523"/>
    </location>
</feature>
<dbReference type="GO" id="GO:1990961">
    <property type="term" value="P:xenobiotic detoxification by transmembrane export across the plasma membrane"/>
    <property type="evidence" value="ECO:0007669"/>
    <property type="project" value="UniProtKB-ARBA"/>
</dbReference>
<dbReference type="Gene3D" id="1.20.1720.10">
    <property type="entry name" value="Multidrug resistance protein D"/>
    <property type="match status" value="1"/>
</dbReference>
<keyword evidence="7 10" id="KW-1133">Transmembrane helix</keyword>
<keyword evidence="8 10" id="KW-0472">Membrane</keyword>
<dbReference type="PROSITE" id="PS50850">
    <property type="entry name" value="MFS"/>
    <property type="match status" value="1"/>
</dbReference>
<organism evidence="12 13">
    <name type="scientific">Pandoraea captiosa</name>
    <dbReference type="NCBI Taxonomy" id="2508302"/>
    <lineage>
        <taxon>Bacteria</taxon>
        <taxon>Pseudomonadati</taxon>
        <taxon>Pseudomonadota</taxon>
        <taxon>Betaproteobacteria</taxon>
        <taxon>Burkholderiales</taxon>
        <taxon>Burkholderiaceae</taxon>
        <taxon>Pandoraea</taxon>
    </lineage>
</organism>
<feature type="transmembrane region" description="Helical" evidence="10">
    <location>
        <begin position="160"/>
        <end position="181"/>
    </location>
</feature>
<feature type="transmembrane region" description="Helical" evidence="10">
    <location>
        <begin position="252"/>
        <end position="271"/>
    </location>
</feature>
<dbReference type="FunFam" id="1.20.1720.10:FF:000002">
    <property type="entry name" value="Multidrug resistance protein B"/>
    <property type="match status" value="1"/>
</dbReference>
<dbReference type="SUPFAM" id="SSF103473">
    <property type="entry name" value="MFS general substrate transporter"/>
    <property type="match status" value="1"/>
</dbReference>
<evidence type="ECO:0000256" key="7">
    <source>
        <dbReference type="ARBA" id="ARBA00022989"/>
    </source>
</evidence>
<evidence type="ECO:0000256" key="3">
    <source>
        <dbReference type="ARBA" id="ARBA00022448"/>
    </source>
</evidence>
<feature type="transmembrane region" description="Helical" evidence="10">
    <location>
        <begin position="221"/>
        <end position="240"/>
    </location>
</feature>
<gene>
    <name evidence="12" type="primary">emrB_2</name>
    <name evidence="12" type="ORF">PCA31118_01132</name>
</gene>
<dbReference type="EMBL" id="CABPSQ010000002">
    <property type="protein sequence ID" value="VVE63191.1"/>
    <property type="molecule type" value="Genomic_DNA"/>
</dbReference>
<dbReference type="InterPro" id="IPR004638">
    <property type="entry name" value="EmrB-like"/>
</dbReference>
<evidence type="ECO:0000256" key="9">
    <source>
        <dbReference type="SAM" id="MobiDB-lite"/>
    </source>
</evidence>
<evidence type="ECO:0000256" key="5">
    <source>
        <dbReference type="ARBA" id="ARBA00022519"/>
    </source>
</evidence>